<sequence>MSFRVVFTGELREGFSRRRGIETLAQRFNLGFEEIRRLLAGNRATVKASDSQQQAEKIVRALWSGGWHSELLRGDRTVFRTNRPRPDRDDTKPAEPEVLWATDGSFSVPLPGGWQRCEQLNPEALLQAGDSQNHRYLVALGQPVAELSEILTLSDYCDAQLQQCIDKVAGGRLCAAPAPLLECELPAYAGEMVALVGGVEVQYLIACLQSEVCFYTLFLWCEREDFDTQRLQFLEVAAGLRLSGQRAGAVGNEPAESVPAEL</sequence>
<comment type="caution">
    <text evidence="1">The sequence shown here is derived from an EMBL/GenBank/DDBJ whole genome shotgun (WGS) entry which is preliminary data.</text>
</comment>
<evidence type="ECO:0000313" key="2">
    <source>
        <dbReference type="Proteomes" id="UP001597425"/>
    </source>
</evidence>
<dbReference type="EMBL" id="JBHUJD010000011">
    <property type="protein sequence ID" value="MFD2310738.1"/>
    <property type="molecule type" value="Genomic_DNA"/>
</dbReference>
<dbReference type="Gene3D" id="3.40.1000.10">
    <property type="entry name" value="Mog1/PsbP, alpha/beta/alpha sandwich"/>
    <property type="match status" value="1"/>
</dbReference>
<keyword evidence="2" id="KW-1185">Reference proteome</keyword>
<evidence type="ECO:0000313" key="1">
    <source>
        <dbReference type="EMBL" id="MFD2310738.1"/>
    </source>
</evidence>
<dbReference type="Proteomes" id="UP001597425">
    <property type="component" value="Unassembled WGS sequence"/>
</dbReference>
<dbReference type="RefSeq" id="WP_265723113.1">
    <property type="nucleotide sequence ID" value="NZ_JAPIVK010000037.1"/>
</dbReference>
<name>A0ABW5ECD3_9GAMM</name>
<accession>A0ABW5ECD3</accession>
<reference evidence="2" key="1">
    <citation type="journal article" date="2019" name="Int. J. Syst. Evol. Microbiol.">
        <title>The Global Catalogue of Microorganisms (GCM) 10K type strain sequencing project: providing services to taxonomists for standard genome sequencing and annotation.</title>
        <authorList>
            <consortium name="The Broad Institute Genomics Platform"/>
            <consortium name="The Broad Institute Genome Sequencing Center for Infectious Disease"/>
            <person name="Wu L."/>
            <person name="Ma J."/>
        </authorList>
    </citation>
    <scope>NUCLEOTIDE SEQUENCE [LARGE SCALE GENOMIC DNA]</scope>
    <source>
        <strain evidence="2">KCTC 12848</strain>
    </source>
</reference>
<proteinExistence type="predicted"/>
<gene>
    <name evidence="1" type="ORF">ACFSKX_09960</name>
</gene>
<organism evidence="1 2">
    <name type="scientific">Microbulbifer halophilus</name>
    <dbReference type="NCBI Taxonomy" id="453963"/>
    <lineage>
        <taxon>Bacteria</taxon>
        <taxon>Pseudomonadati</taxon>
        <taxon>Pseudomonadota</taxon>
        <taxon>Gammaproteobacteria</taxon>
        <taxon>Cellvibrionales</taxon>
        <taxon>Microbulbiferaceae</taxon>
        <taxon>Microbulbifer</taxon>
    </lineage>
</organism>
<protein>
    <submittedName>
        <fullName evidence="1">Uncharacterized protein</fullName>
    </submittedName>
</protein>